<feature type="binding site" evidence="2">
    <location>
        <position position="105"/>
    </location>
    <ligand>
        <name>Fe cation</name>
        <dbReference type="ChEBI" id="CHEBI:24875"/>
    </ligand>
</feature>
<dbReference type="PANTHER" id="PTHR43212">
    <property type="entry name" value="QUERCETIN 2,3-DIOXYGENASE"/>
    <property type="match status" value="1"/>
</dbReference>
<comment type="caution">
    <text evidence="6">The sequence shown here is derived from an EMBL/GenBank/DDBJ whole genome shotgun (WGS) entry which is preliminary data.</text>
</comment>
<feature type="binding site" evidence="2">
    <location>
        <position position="59"/>
    </location>
    <ligand>
        <name>Fe cation</name>
        <dbReference type="ChEBI" id="CHEBI:24875"/>
    </ligand>
</feature>
<dbReference type="Pfam" id="PF02678">
    <property type="entry name" value="Pirin"/>
    <property type="match status" value="1"/>
</dbReference>
<dbReference type="Gene3D" id="2.60.120.10">
    <property type="entry name" value="Jelly Rolls"/>
    <property type="match status" value="2"/>
</dbReference>
<name>A0A9W4E679_9ACTN</name>
<sequence>MIDVRRGADRYAGGEPDAGVDTRHAFSFAGFYDPGNVRFGLLVACNEERLAPGAGFEEHTHRDTEIVTWVIEGELEHRDGQGRVARLRAGDAQWLSAGSGVRHVERNAHASGGELRFLQMWLTPGEYGVRPDYAAVTSPVPAGPGLTLLASGAPDATPALRLRQPAAALRVGRPTAPDQVALPPAPFSYVHVLRGTVRLAGEALHPGDAARLTDEEGLTLSASGGAEYLIWSMQSPQPGA</sequence>
<evidence type="ECO:0000313" key="7">
    <source>
        <dbReference type="Proteomes" id="UP001153328"/>
    </source>
</evidence>
<dbReference type="EMBL" id="CAJVAX010000012">
    <property type="protein sequence ID" value="CAG7629042.1"/>
    <property type="molecule type" value="Genomic_DNA"/>
</dbReference>
<evidence type="ECO:0000313" key="6">
    <source>
        <dbReference type="EMBL" id="CAG7629042.1"/>
    </source>
</evidence>
<evidence type="ECO:0000259" key="5">
    <source>
        <dbReference type="Pfam" id="PF17954"/>
    </source>
</evidence>
<dbReference type="AlphaFoldDB" id="A0A9W4E679"/>
<feature type="domain" description="Pirin N-terminal" evidence="4">
    <location>
        <begin position="18"/>
        <end position="122"/>
    </location>
</feature>
<reference evidence="6" key="1">
    <citation type="submission" date="2021-06" db="EMBL/GenBank/DDBJ databases">
        <authorList>
            <person name="Arsene-Ploetze F."/>
        </authorList>
    </citation>
    <scope>NUCLEOTIDE SEQUENCE</scope>
    <source>
        <strain evidence="6">SBRY1</strain>
    </source>
</reference>
<evidence type="ECO:0000256" key="1">
    <source>
        <dbReference type="ARBA" id="ARBA00008416"/>
    </source>
</evidence>
<dbReference type="PIRSF" id="PIRSF006232">
    <property type="entry name" value="Pirin"/>
    <property type="match status" value="1"/>
</dbReference>
<dbReference type="PANTHER" id="PTHR43212:SF3">
    <property type="entry name" value="QUERCETIN 2,3-DIOXYGENASE"/>
    <property type="match status" value="1"/>
</dbReference>
<keyword evidence="7" id="KW-1185">Reference proteome</keyword>
<dbReference type="Pfam" id="PF17954">
    <property type="entry name" value="Pirin_C_2"/>
    <property type="match status" value="1"/>
</dbReference>
<dbReference type="InterPro" id="IPR003829">
    <property type="entry name" value="Pirin_N_dom"/>
</dbReference>
<keyword evidence="6" id="KW-0560">Oxidoreductase</keyword>
<feature type="domain" description="Quercetin 2,3-dioxygenase C-terminal cupin" evidence="5">
    <location>
        <begin position="182"/>
        <end position="230"/>
    </location>
</feature>
<accession>A0A9W4E679</accession>
<gene>
    <name evidence="6" type="ORF">SBRY_20530</name>
</gene>
<comment type="cofactor">
    <cofactor evidence="2">
        <name>Fe cation</name>
        <dbReference type="ChEBI" id="CHEBI:24875"/>
    </cofactor>
    <text evidence="2">Binds 1 Fe cation per subunit.</text>
</comment>
<comment type="similarity">
    <text evidence="1 3">Belongs to the pirin family.</text>
</comment>
<dbReference type="EC" id="1.13.11.24" evidence="6"/>
<evidence type="ECO:0000256" key="2">
    <source>
        <dbReference type="PIRSR" id="PIRSR006232-1"/>
    </source>
</evidence>
<dbReference type="InterPro" id="IPR041602">
    <property type="entry name" value="Quercetinase_C"/>
</dbReference>
<feature type="binding site" evidence="2">
    <location>
        <position position="61"/>
    </location>
    <ligand>
        <name>Fe cation</name>
        <dbReference type="ChEBI" id="CHEBI:24875"/>
    </ligand>
</feature>
<protein>
    <submittedName>
        <fullName evidence="6">Quercetin 2,3-dioxygenase</fullName>
        <ecNumber evidence="6">1.13.11.24</ecNumber>
    </submittedName>
</protein>
<evidence type="ECO:0000259" key="4">
    <source>
        <dbReference type="Pfam" id="PF02678"/>
    </source>
</evidence>
<evidence type="ECO:0000256" key="3">
    <source>
        <dbReference type="RuleBase" id="RU003457"/>
    </source>
</evidence>
<dbReference type="SUPFAM" id="SSF51182">
    <property type="entry name" value="RmlC-like cupins"/>
    <property type="match status" value="1"/>
</dbReference>
<keyword evidence="2" id="KW-0408">Iron</keyword>
<feature type="binding site" evidence="2">
    <location>
        <position position="103"/>
    </location>
    <ligand>
        <name>Fe cation</name>
        <dbReference type="ChEBI" id="CHEBI:24875"/>
    </ligand>
</feature>
<dbReference type="GO" id="GO:0008127">
    <property type="term" value="F:quercetin 2,3-dioxygenase activity"/>
    <property type="evidence" value="ECO:0007669"/>
    <property type="project" value="UniProtKB-EC"/>
</dbReference>
<dbReference type="InterPro" id="IPR011051">
    <property type="entry name" value="RmlC_Cupin_sf"/>
</dbReference>
<dbReference type="InterPro" id="IPR012093">
    <property type="entry name" value="Pirin"/>
</dbReference>
<dbReference type="InterPro" id="IPR014710">
    <property type="entry name" value="RmlC-like_jellyroll"/>
</dbReference>
<dbReference type="Proteomes" id="UP001153328">
    <property type="component" value="Unassembled WGS sequence"/>
</dbReference>
<proteinExistence type="inferred from homology"/>
<keyword evidence="2" id="KW-0479">Metal-binding</keyword>
<dbReference type="GO" id="GO:0046872">
    <property type="term" value="F:metal ion binding"/>
    <property type="evidence" value="ECO:0007669"/>
    <property type="project" value="UniProtKB-KW"/>
</dbReference>
<organism evidence="6 7">
    <name type="scientific">Actinacidiphila bryophytorum</name>
    <dbReference type="NCBI Taxonomy" id="1436133"/>
    <lineage>
        <taxon>Bacteria</taxon>
        <taxon>Bacillati</taxon>
        <taxon>Actinomycetota</taxon>
        <taxon>Actinomycetes</taxon>
        <taxon>Kitasatosporales</taxon>
        <taxon>Streptomycetaceae</taxon>
        <taxon>Actinacidiphila</taxon>
    </lineage>
</organism>
<dbReference type="RefSeq" id="WP_205042610.1">
    <property type="nucleotide sequence ID" value="NZ_CAJVAX010000012.1"/>
</dbReference>